<organism evidence="1 2">
    <name type="scientific">Labrys neptuniae</name>
    <dbReference type="NCBI Taxonomy" id="376174"/>
    <lineage>
        <taxon>Bacteria</taxon>
        <taxon>Pseudomonadati</taxon>
        <taxon>Pseudomonadota</taxon>
        <taxon>Alphaproteobacteria</taxon>
        <taxon>Hyphomicrobiales</taxon>
        <taxon>Xanthobacteraceae</taxon>
        <taxon>Labrys</taxon>
    </lineage>
</organism>
<dbReference type="RefSeq" id="WP_394308646.1">
    <property type="nucleotide sequence ID" value="NZ_JBHGPK010000001.1"/>
</dbReference>
<name>A0ABV6Z948_9HYPH</name>
<reference evidence="1 2" key="1">
    <citation type="submission" date="2024-09" db="EMBL/GenBank/DDBJ databases">
        <title>Description of Labrys sedimenti sp. nov., isolated from a diclofenac-degrading enrichment culture, and genome-based reclassification of Labrys portucalensis as a later heterotypic synonym of Labrys neptuniae.</title>
        <authorList>
            <person name="Tancsics A."/>
            <person name="Csepanyi A."/>
        </authorList>
    </citation>
    <scope>NUCLEOTIDE SEQUENCE [LARGE SCALE GENOMIC DNA]</scope>
    <source>
        <strain evidence="1 2">LMG 23412</strain>
    </source>
</reference>
<proteinExistence type="predicted"/>
<protein>
    <submittedName>
        <fullName evidence="1">Uncharacterized protein</fullName>
    </submittedName>
</protein>
<comment type="caution">
    <text evidence="1">The sequence shown here is derived from an EMBL/GenBank/DDBJ whole genome shotgun (WGS) entry which is preliminary data.</text>
</comment>
<dbReference type="Proteomes" id="UP001595190">
    <property type="component" value="Unassembled WGS sequence"/>
</dbReference>
<sequence length="253" mass="26310">MADTQIFIGPFVLQGWEIPEKINFGGKHELPVHKLIGGRRVFDAMGGVPDAMEWKGRFRGTDALSRAQALNQLRIAGAQIELSWFDFFKTVVITKFKADVERFYEVSYDITCEVITDDVDDALGGLAGALDGLVTADLRSAASAALIAPAAVSAALGTVQAAMTASTGLTQSSNADLLAFHSTVAGAAGTMASVADASEASISTTPGMVAGTDPDVMASWLVGQVSAIQTESAVLDVVPYIERIAINVAGTGA</sequence>
<evidence type="ECO:0000313" key="1">
    <source>
        <dbReference type="EMBL" id="MFC2248730.1"/>
    </source>
</evidence>
<evidence type="ECO:0000313" key="2">
    <source>
        <dbReference type="Proteomes" id="UP001595190"/>
    </source>
</evidence>
<gene>
    <name evidence="1" type="ORF">ACETRX_03810</name>
</gene>
<dbReference type="EMBL" id="JBHGPK010000001">
    <property type="protein sequence ID" value="MFC2248730.1"/>
    <property type="molecule type" value="Genomic_DNA"/>
</dbReference>
<accession>A0ABV6Z948</accession>